<gene>
    <name evidence="3" type="ORF">CLUP02_01368</name>
</gene>
<reference evidence="3" key="1">
    <citation type="journal article" date="2021" name="Mol. Plant Microbe Interact.">
        <title>Complete Genome Sequence of the Plant-Pathogenic Fungus Colletotrichum lupini.</title>
        <authorList>
            <person name="Baroncelli R."/>
            <person name="Pensec F."/>
            <person name="Da Lio D."/>
            <person name="Boufleur T."/>
            <person name="Vicente I."/>
            <person name="Sarrocco S."/>
            <person name="Picot A."/>
            <person name="Baraldi E."/>
            <person name="Sukno S."/>
            <person name="Thon M."/>
            <person name="Le Floch G."/>
        </authorList>
    </citation>
    <scope>NUCLEOTIDE SEQUENCE</scope>
    <source>
        <strain evidence="3">IMI 504893</strain>
    </source>
</reference>
<dbReference type="KEGG" id="clup:CLUP02_01368"/>
<accession>A0A9Q8SC74</accession>
<dbReference type="RefSeq" id="XP_049136366.1">
    <property type="nucleotide sequence ID" value="XM_049280409.1"/>
</dbReference>
<evidence type="ECO:0000313" key="4">
    <source>
        <dbReference type="Proteomes" id="UP000830671"/>
    </source>
</evidence>
<dbReference type="Proteomes" id="UP000830671">
    <property type="component" value="Chromosome 1"/>
</dbReference>
<dbReference type="GeneID" id="73335419"/>
<organism evidence="3 4">
    <name type="scientific">Colletotrichum lupini</name>
    <dbReference type="NCBI Taxonomy" id="145971"/>
    <lineage>
        <taxon>Eukaryota</taxon>
        <taxon>Fungi</taxon>
        <taxon>Dikarya</taxon>
        <taxon>Ascomycota</taxon>
        <taxon>Pezizomycotina</taxon>
        <taxon>Sordariomycetes</taxon>
        <taxon>Hypocreomycetidae</taxon>
        <taxon>Glomerellales</taxon>
        <taxon>Glomerellaceae</taxon>
        <taxon>Colletotrichum</taxon>
        <taxon>Colletotrichum acutatum species complex</taxon>
    </lineage>
</organism>
<evidence type="ECO:0000256" key="2">
    <source>
        <dbReference type="SAM" id="SignalP"/>
    </source>
</evidence>
<feature type="compositionally biased region" description="Polar residues" evidence="1">
    <location>
        <begin position="175"/>
        <end position="194"/>
    </location>
</feature>
<proteinExistence type="predicted"/>
<name>A0A9Q8SC74_9PEZI</name>
<keyword evidence="4" id="KW-1185">Reference proteome</keyword>
<dbReference type="AlphaFoldDB" id="A0A9Q8SC74"/>
<feature type="chain" id="PRO_5040319565" evidence="2">
    <location>
        <begin position="21"/>
        <end position="200"/>
    </location>
</feature>
<feature type="signal peptide" evidence="2">
    <location>
        <begin position="1"/>
        <end position="20"/>
    </location>
</feature>
<evidence type="ECO:0000313" key="3">
    <source>
        <dbReference type="EMBL" id="UQC74716.1"/>
    </source>
</evidence>
<feature type="region of interest" description="Disordered" evidence="1">
    <location>
        <begin position="175"/>
        <end position="200"/>
    </location>
</feature>
<protein>
    <submittedName>
        <fullName evidence="3">Uncharacterized protein</fullName>
    </submittedName>
</protein>
<evidence type="ECO:0000256" key="1">
    <source>
        <dbReference type="SAM" id="MobiDB-lite"/>
    </source>
</evidence>
<dbReference type="EMBL" id="CP019471">
    <property type="protein sequence ID" value="UQC74716.1"/>
    <property type="molecule type" value="Genomic_DNA"/>
</dbReference>
<keyword evidence="2" id="KW-0732">Signal</keyword>
<sequence>MASLAWIHAFGLVDLPLLRLDSLLSCLAIFSARQIYCLSLIIKNGRQDDLPEESDSEAAIGSDMNGFARSSDLWGLALSQTYGSEVPFDNLQQSQWYCGVASDQARLLIILEDDQAKKQGLTVTYLRLKTNHKHKCKKTKSQMEAYEQMRHLHTLSCLSSAPFWNPMGREEEMKTTGNFRSTQAKYKRPTNASLSGKVRC</sequence>